<comment type="caution">
    <text evidence="8">The sequence shown here is derived from an EMBL/GenBank/DDBJ whole genome shotgun (WGS) entry which is preliminary data.</text>
</comment>
<comment type="subcellular location">
    <subcellularLocation>
        <location evidence="1">Endoplasmic reticulum</location>
    </subcellularLocation>
</comment>
<evidence type="ECO:0000256" key="7">
    <source>
        <dbReference type="SAM" id="SignalP"/>
    </source>
</evidence>
<evidence type="ECO:0000313" key="9">
    <source>
        <dbReference type="Proteomes" id="UP001430953"/>
    </source>
</evidence>
<evidence type="ECO:0000256" key="2">
    <source>
        <dbReference type="ARBA" id="ARBA00011068"/>
    </source>
</evidence>
<evidence type="ECO:0000313" key="8">
    <source>
        <dbReference type="EMBL" id="KAL0129308.1"/>
    </source>
</evidence>
<comment type="similarity">
    <text evidence="2">Belongs to the MESD family.</text>
</comment>
<name>A0AAW2GPY9_9HYME</name>
<reference evidence="8 9" key="1">
    <citation type="submission" date="2023-03" db="EMBL/GenBank/DDBJ databases">
        <title>High recombination rates correlate with genetic variation in Cardiocondyla obscurior ants.</title>
        <authorList>
            <person name="Errbii M."/>
        </authorList>
    </citation>
    <scope>NUCLEOTIDE SEQUENCE [LARGE SCALE GENOMIC DNA]</scope>
    <source>
        <strain evidence="8">Alpha-2009</strain>
        <tissue evidence="8">Whole body</tissue>
    </source>
</reference>
<keyword evidence="6" id="KW-0143">Chaperone</keyword>
<gene>
    <name evidence="8" type="ORF">PUN28_004185</name>
</gene>
<evidence type="ECO:0000256" key="4">
    <source>
        <dbReference type="ARBA" id="ARBA00022729"/>
    </source>
</evidence>
<dbReference type="Gene3D" id="6.10.250.640">
    <property type="match status" value="1"/>
</dbReference>
<dbReference type="InterPro" id="IPR019330">
    <property type="entry name" value="MESD"/>
</dbReference>
<dbReference type="GO" id="GO:0006457">
    <property type="term" value="P:protein folding"/>
    <property type="evidence" value="ECO:0007669"/>
    <property type="project" value="InterPro"/>
</dbReference>
<organism evidence="8 9">
    <name type="scientific">Cardiocondyla obscurior</name>
    <dbReference type="NCBI Taxonomy" id="286306"/>
    <lineage>
        <taxon>Eukaryota</taxon>
        <taxon>Metazoa</taxon>
        <taxon>Ecdysozoa</taxon>
        <taxon>Arthropoda</taxon>
        <taxon>Hexapoda</taxon>
        <taxon>Insecta</taxon>
        <taxon>Pterygota</taxon>
        <taxon>Neoptera</taxon>
        <taxon>Endopterygota</taxon>
        <taxon>Hymenoptera</taxon>
        <taxon>Apocrita</taxon>
        <taxon>Aculeata</taxon>
        <taxon>Formicoidea</taxon>
        <taxon>Formicidae</taxon>
        <taxon>Myrmicinae</taxon>
        <taxon>Cardiocondyla</taxon>
    </lineage>
</organism>
<keyword evidence="5" id="KW-0256">Endoplasmic reticulum</keyword>
<evidence type="ECO:0000256" key="3">
    <source>
        <dbReference type="ARBA" id="ARBA00022687"/>
    </source>
</evidence>
<dbReference type="GO" id="GO:0005783">
    <property type="term" value="C:endoplasmic reticulum"/>
    <property type="evidence" value="ECO:0007669"/>
    <property type="project" value="UniProtKB-SubCell"/>
</dbReference>
<dbReference type="PANTHER" id="PTHR17600">
    <property type="entry name" value="MESODERM DEVELOPMENT CANDIDATE 2"/>
    <property type="match status" value="1"/>
</dbReference>
<protein>
    <recommendedName>
        <fullName evidence="10">LDLR chaperone boca</fullName>
    </recommendedName>
</protein>
<dbReference type="Proteomes" id="UP001430953">
    <property type="component" value="Unassembled WGS sequence"/>
</dbReference>
<evidence type="ECO:0008006" key="10">
    <source>
        <dbReference type="Google" id="ProtNLM"/>
    </source>
</evidence>
<feature type="chain" id="PRO_5043520120" description="LDLR chaperone boca" evidence="7">
    <location>
        <begin position="21"/>
        <end position="195"/>
    </location>
</feature>
<accession>A0AAW2GPY9</accession>
<keyword evidence="9" id="KW-1185">Reference proteome</keyword>
<sequence length="195" mass="22682">MNLKIIIPSLFLLFVAMVVASSEKQKTWRDKDVRDMTDVDLEHLLEQWEANDEPLEPDELPEHLRPLPKIDVTKLNIKKSEDMLNLKKGRSVMMFIDTHSEVTKEQADIASSIWQIGLQNNHITVERYPIENKRYIFMFHDGSQAVVGKNYLLEQPEVAFVTVEGQSYYPPQKKEHFKADESLKKSDAKTQKIEL</sequence>
<dbReference type="EMBL" id="JADYXP020000003">
    <property type="protein sequence ID" value="KAL0129308.1"/>
    <property type="molecule type" value="Genomic_DNA"/>
</dbReference>
<dbReference type="AlphaFoldDB" id="A0AAW2GPY9"/>
<evidence type="ECO:0000256" key="6">
    <source>
        <dbReference type="ARBA" id="ARBA00023186"/>
    </source>
</evidence>
<evidence type="ECO:0000256" key="1">
    <source>
        <dbReference type="ARBA" id="ARBA00004240"/>
    </source>
</evidence>
<dbReference type="Pfam" id="PF10185">
    <property type="entry name" value="Mesd"/>
    <property type="match status" value="1"/>
</dbReference>
<evidence type="ECO:0000256" key="5">
    <source>
        <dbReference type="ARBA" id="ARBA00022824"/>
    </source>
</evidence>
<dbReference type="PANTHER" id="PTHR17600:SF2">
    <property type="entry name" value="LRP CHAPERONE MESD"/>
    <property type="match status" value="1"/>
</dbReference>
<keyword evidence="3" id="KW-0879">Wnt signaling pathway</keyword>
<keyword evidence="4 7" id="KW-0732">Signal</keyword>
<feature type="signal peptide" evidence="7">
    <location>
        <begin position="1"/>
        <end position="20"/>
    </location>
</feature>
<dbReference type="Gene3D" id="3.30.70.260">
    <property type="match status" value="1"/>
</dbReference>
<proteinExistence type="inferred from homology"/>
<dbReference type="GO" id="GO:0016055">
    <property type="term" value="P:Wnt signaling pathway"/>
    <property type="evidence" value="ECO:0007669"/>
    <property type="project" value="UniProtKB-KW"/>
</dbReference>